<dbReference type="AlphaFoldDB" id="A0A091C0X1"/>
<dbReference type="Pfam" id="PF04375">
    <property type="entry name" value="HemX"/>
    <property type="match status" value="1"/>
</dbReference>
<dbReference type="EMBL" id="AVCH01000094">
    <property type="protein sequence ID" value="KFN50275.1"/>
    <property type="molecule type" value="Genomic_DNA"/>
</dbReference>
<organism evidence="3 4">
    <name type="scientific">Arenimonas malthae CC-JY-1</name>
    <dbReference type="NCBI Taxonomy" id="1384054"/>
    <lineage>
        <taxon>Bacteria</taxon>
        <taxon>Pseudomonadati</taxon>
        <taxon>Pseudomonadota</taxon>
        <taxon>Gammaproteobacteria</taxon>
        <taxon>Lysobacterales</taxon>
        <taxon>Lysobacteraceae</taxon>
        <taxon>Arenimonas</taxon>
    </lineage>
</organism>
<evidence type="ECO:0000256" key="1">
    <source>
        <dbReference type="SAM" id="MobiDB-lite"/>
    </source>
</evidence>
<keyword evidence="2" id="KW-0812">Transmembrane</keyword>
<gene>
    <name evidence="3" type="ORF">N790_15040</name>
</gene>
<keyword evidence="2" id="KW-0472">Membrane</keyword>
<feature type="compositionally biased region" description="Basic and acidic residues" evidence="1">
    <location>
        <begin position="328"/>
        <end position="338"/>
    </location>
</feature>
<feature type="transmembrane region" description="Helical" evidence="2">
    <location>
        <begin position="20"/>
        <end position="41"/>
    </location>
</feature>
<dbReference type="RefSeq" id="WP_052385703.1">
    <property type="nucleotide sequence ID" value="NZ_AVCH01000094.1"/>
</dbReference>
<sequence length="338" mass="36433">MDTELDPSPDSPSSRPRAGLLSWLLAAIVVVALGAGGWWAWQRFAPADESGPDLSPEALDARLLDAELALSGLRRNQQGIEQRLTDTHARTGLLREEVLGVSQRAAILEDNLRELSAQAAEGSESLRLDEVELLLGLAQARLAIAGDTAGAIRASQLALQALAPLTDPQYINVRQTLGQELAALRALPDDPRDQAAGELDALEATLPRLSSRAPGTPPAAGDSGSRWQRLLDAIVQVRPSSSQDLISPADRATGEATLALELALARTALERRDDTAFRASLQRIDQWLQRLYADDALLRERRERLAALAKQPLAPALPDQGAALQQLRDLRRGRDATP</sequence>
<evidence type="ECO:0000313" key="4">
    <source>
        <dbReference type="Proteomes" id="UP000029392"/>
    </source>
</evidence>
<feature type="compositionally biased region" description="Low complexity" evidence="1">
    <location>
        <begin position="317"/>
        <end position="327"/>
    </location>
</feature>
<comment type="caution">
    <text evidence="3">The sequence shown here is derived from an EMBL/GenBank/DDBJ whole genome shotgun (WGS) entry which is preliminary data.</text>
</comment>
<dbReference type="PANTHER" id="PTHR38043:SF1">
    <property type="entry name" value="PROTEIN HEMX"/>
    <property type="match status" value="1"/>
</dbReference>
<feature type="region of interest" description="Disordered" evidence="1">
    <location>
        <begin position="317"/>
        <end position="338"/>
    </location>
</feature>
<evidence type="ECO:0000313" key="3">
    <source>
        <dbReference type="EMBL" id="KFN50275.1"/>
    </source>
</evidence>
<dbReference type="STRING" id="1384054.N790_15040"/>
<protein>
    <recommendedName>
        <fullName evidence="5">Uroporphyrin-3 C-methyltransferase</fullName>
    </recommendedName>
</protein>
<reference evidence="3 4" key="1">
    <citation type="submission" date="2013-09" db="EMBL/GenBank/DDBJ databases">
        <title>Genome sequencing of Arenimonas malthae.</title>
        <authorList>
            <person name="Chen F."/>
            <person name="Wang G."/>
        </authorList>
    </citation>
    <scope>NUCLEOTIDE SEQUENCE [LARGE SCALE GENOMIC DNA]</scope>
    <source>
        <strain evidence="3 4">CC-JY-1</strain>
    </source>
</reference>
<accession>A0A091C0X1</accession>
<dbReference type="PANTHER" id="PTHR38043">
    <property type="entry name" value="PROTEIN HEMX"/>
    <property type="match status" value="1"/>
</dbReference>
<keyword evidence="4" id="KW-1185">Reference proteome</keyword>
<keyword evidence="2" id="KW-1133">Transmembrane helix</keyword>
<dbReference type="Proteomes" id="UP000029392">
    <property type="component" value="Unassembled WGS sequence"/>
</dbReference>
<evidence type="ECO:0000256" key="2">
    <source>
        <dbReference type="SAM" id="Phobius"/>
    </source>
</evidence>
<evidence type="ECO:0008006" key="5">
    <source>
        <dbReference type="Google" id="ProtNLM"/>
    </source>
</evidence>
<name>A0A091C0X1_9GAMM</name>
<dbReference type="PATRIC" id="fig|1384054.3.peg.940"/>
<dbReference type="InterPro" id="IPR007470">
    <property type="entry name" value="HemX"/>
</dbReference>
<proteinExistence type="predicted"/>
<dbReference type="eggNOG" id="COG2959">
    <property type="taxonomic scope" value="Bacteria"/>
</dbReference>